<protein>
    <recommendedName>
        <fullName evidence="1">Guanylate kinase-like domain-containing protein</fullName>
    </recommendedName>
</protein>
<sequence>IYEEVARMPPFQRKTLILIGAQGVGRRSLKNRLVVLHPTRFGTTIPRELTHFFFFFNISDTSRRPRNDEQDGQSYRFVTRLEMEMDIKAGRYLEHGEYDGNLYGTKIDSIHEVVNTGRTCILDVNPQ</sequence>
<reference evidence="2 3" key="1">
    <citation type="submission" date="2024-05" db="EMBL/GenBank/DDBJ databases">
        <title>Genome sequencing and assembly of Indian major carp, Cirrhinus mrigala (Hamilton, 1822).</title>
        <authorList>
            <person name="Mohindra V."/>
            <person name="Chowdhury L.M."/>
            <person name="Lal K."/>
            <person name="Jena J.K."/>
        </authorList>
    </citation>
    <scope>NUCLEOTIDE SEQUENCE [LARGE SCALE GENOMIC DNA]</scope>
    <source>
        <strain evidence="2">CM1030</strain>
        <tissue evidence="2">Blood</tissue>
    </source>
</reference>
<proteinExistence type="predicted"/>
<evidence type="ECO:0000259" key="1">
    <source>
        <dbReference type="PROSITE" id="PS50052"/>
    </source>
</evidence>
<dbReference type="Gene3D" id="3.40.50.300">
    <property type="entry name" value="P-loop containing nucleotide triphosphate hydrolases"/>
    <property type="match status" value="1"/>
</dbReference>
<dbReference type="InterPro" id="IPR008145">
    <property type="entry name" value="GK/Ca_channel_bsu"/>
</dbReference>
<dbReference type="AlphaFoldDB" id="A0ABD0NXH5"/>
<evidence type="ECO:0000313" key="3">
    <source>
        <dbReference type="Proteomes" id="UP001529510"/>
    </source>
</evidence>
<evidence type="ECO:0000313" key="2">
    <source>
        <dbReference type="EMBL" id="KAL0166520.1"/>
    </source>
</evidence>
<dbReference type="PROSITE" id="PS00856">
    <property type="entry name" value="GUANYLATE_KINASE_1"/>
    <property type="match status" value="1"/>
</dbReference>
<feature type="domain" description="Guanylate kinase-like" evidence="1">
    <location>
        <begin position="13"/>
        <end position="127"/>
    </location>
</feature>
<organism evidence="2 3">
    <name type="scientific">Cirrhinus mrigala</name>
    <name type="common">Mrigala</name>
    <dbReference type="NCBI Taxonomy" id="683832"/>
    <lineage>
        <taxon>Eukaryota</taxon>
        <taxon>Metazoa</taxon>
        <taxon>Chordata</taxon>
        <taxon>Craniata</taxon>
        <taxon>Vertebrata</taxon>
        <taxon>Euteleostomi</taxon>
        <taxon>Actinopterygii</taxon>
        <taxon>Neopterygii</taxon>
        <taxon>Teleostei</taxon>
        <taxon>Ostariophysi</taxon>
        <taxon>Cypriniformes</taxon>
        <taxon>Cyprinidae</taxon>
        <taxon>Labeoninae</taxon>
        <taxon>Labeonini</taxon>
        <taxon>Cirrhinus</taxon>
    </lineage>
</organism>
<dbReference type="PANTHER" id="PTHR23122">
    <property type="entry name" value="MEMBRANE-ASSOCIATED GUANYLATE KINASE MAGUK"/>
    <property type="match status" value="1"/>
</dbReference>
<name>A0ABD0NXH5_CIRMR</name>
<dbReference type="InterPro" id="IPR027417">
    <property type="entry name" value="P-loop_NTPase"/>
</dbReference>
<dbReference type="EMBL" id="JAMKFB020000019">
    <property type="protein sequence ID" value="KAL0166520.1"/>
    <property type="molecule type" value="Genomic_DNA"/>
</dbReference>
<dbReference type="SUPFAM" id="SSF52540">
    <property type="entry name" value="P-loop containing nucleoside triphosphate hydrolases"/>
    <property type="match status" value="1"/>
</dbReference>
<feature type="non-terminal residue" evidence="2">
    <location>
        <position position="127"/>
    </location>
</feature>
<dbReference type="SMART" id="SM00072">
    <property type="entry name" value="GuKc"/>
    <property type="match status" value="1"/>
</dbReference>
<dbReference type="Pfam" id="PF00625">
    <property type="entry name" value="Guanylate_kin"/>
    <property type="match status" value="1"/>
</dbReference>
<comment type="caution">
    <text evidence="2">The sequence shown here is derived from an EMBL/GenBank/DDBJ whole genome shotgun (WGS) entry which is preliminary data.</text>
</comment>
<gene>
    <name evidence="2" type="ORF">M9458_038364</name>
</gene>
<dbReference type="FunFam" id="3.30.63.10:FF:000002">
    <property type="entry name" value="Guanylate kinase 1"/>
    <property type="match status" value="1"/>
</dbReference>
<dbReference type="InterPro" id="IPR008144">
    <property type="entry name" value="Guanylate_kin-like_dom"/>
</dbReference>
<dbReference type="PROSITE" id="PS50052">
    <property type="entry name" value="GUANYLATE_KINASE_2"/>
    <property type="match status" value="1"/>
</dbReference>
<dbReference type="Proteomes" id="UP001529510">
    <property type="component" value="Unassembled WGS sequence"/>
</dbReference>
<accession>A0ABD0NXH5</accession>
<dbReference type="InterPro" id="IPR050716">
    <property type="entry name" value="MAGUK"/>
</dbReference>
<dbReference type="InterPro" id="IPR020590">
    <property type="entry name" value="Guanylate_kinase_CS"/>
</dbReference>
<keyword evidence="3" id="KW-1185">Reference proteome</keyword>
<feature type="non-terminal residue" evidence="2">
    <location>
        <position position="1"/>
    </location>
</feature>